<proteinExistence type="predicted"/>
<keyword evidence="2" id="KW-1185">Reference proteome</keyword>
<dbReference type="AlphaFoldDB" id="A0A0G4P7S6"/>
<reference evidence="1 2" key="1">
    <citation type="journal article" date="2014" name="Nat. Commun.">
        <title>Multiple recent horizontal transfers of a large genomic region in cheese making fungi.</title>
        <authorList>
            <person name="Cheeseman K."/>
            <person name="Ropars J."/>
            <person name="Renault P."/>
            <person name="Dupont J."/>
            <person name="Gouzy J."/>
            <person name="Branca A."/>
            <person name="Abraham A.L."/>
            <person name="Ceppi M."/>
            <person name="Conseiller E."/>
            <person name="Debuchy R."/>
            <person name="Malagnac F."/>
            <person name="Goarin A."/>
            <person name="Silar P."/>
            <person name="Lacoste S."/>
            <person name="Sallet E."/>
            <person name="Bensimon A."/>
            <person name="Giraud T."/>
            <person name="Brygoo Y."/>
        </authorList>
    </citation>
    <scope>NUCLEOTIDE SEQUENCE [LARGE SCALE GENOMIC DNA]</scope>
    <source>
        <strain evidence="2">FM 013</strain>
    </source>
</reference>
<dbReference type="Proteomes" id="UP000053732">
    <property type="component" value="Unassembled WGS sequence"/>
</dbReference>
<gene>
    <name evidence="1" type="ORF">PCAMFM013_S007g000362</name>
</gene>
<protein>
    <submittedName>
        <fullName evidence="1">Str. FM013</fullName>
    </submittedName>
</protein>
<sequence length="81" mass="9440">MKNRLNRHRDVAEPVHFKIETGRIPVHMIDTTASIDAEHAMYMEDSRGPREIAEQSTCFQHTPYTQYRIAPVSVWYGVPRV</sequence>
<name>A0A0G4P7S6_PENC3</name>
<dbReference type="EMBL" id="HG793140">
    <property type="protein sequence ID" value="CRL22381.1"/>
    <property type="molecule type" value="Genomic_DNA"/>
</dbReference>
<organism evidence="1 2">
    <name type="scientific">Penicillium camemberti (strain FM 013)</name>
    <dbReference type="NCBI Taxonomy" id="1429867"/>
    <lineage>
        <taxon>Eukaryota</taxon>
        <taxon>Fungi</taxon>
        <taxon>Dikarya</taxon>
        <taxon>Ascomycota</taxon>
        <taxon>Pezizomycotina</taxon>
        <taxon>Eurotiomycetes</taxon>
        <taxon>Eurotiomycetidae</taxon>
        <taxon>Eurotiales</taxon>
        <taxon>Aspergillaceae</taxon>
        <taxon>Penicillium</taxon>
    </lineage>
</organism>
<evidence type="ECO:0000313" key="2">
    <source>
        <dbReference type="Proteomes" id="UP000053732"/>
    </source>
</evidence>
<evidence type="ECO:0000313" key="1">
    <source>
        <dbReference type="EMBL" id="CRL22381.1"/>
    </source>
</evidence>
<accession>A0A0G4P7S6</accession>